<name>A0ABU8YS09_9CYAN</name>
<proteinExistence type="predicted"/>
<dbReference type="Proteomes" id="UP001384579">
    <property type="component" value="Unassembled WGS sequence"/>
</dbReference>
<organism evidence="1 2">
    <name type="scientific">Microcoleus anatoxicus PTRS2</name>
    <dbReference type="NCBI Taxonomy" id="2705321"/>
    <lineage>
        <taxon>Bacteria</taxon>
        <taxon>Bacillati</taxon>
        <taxon>Cyanobacteriota</taxon>
        <taxon>Cyanophyceae</taxon>
        <taxon>Oscillatoriophycideae</taxon>
        <taxon>Oscillatoriales</taxon>
        <taxon>Microcoleaceae</taxon>
        <taxon>Microcoleus</taxon>
        <taxon>Microcoleus anatoxicus</taxon>
    </lineage>
</organism>
<dbReference type="RefSeq" id="WP_340525673.1">
    <property type="nucleotide sequence ID" value="NZ_JBBLXS010000321.1"/>
</dbReference>
<evidence type="ECO:0000313" key="2">
    <source>
        <dbReference type="Proteomes" id="UP001384579"/>
    </source>
</evidence>
<evidence type="ECO:0000313" key="1">
    <source>
        <dbReference type="EMBL" id="MEK0187227.1"/>
    </source>
</evidence>
<reference evidence="1 2" key="1">
    <citation type="journal article" date="2020" name="Harmful Algae">
        <title>Molecular and morphological characterization of a novel dihydroanatoxin-a producing Microcoleus species (cyanobacteria) from the Russian River, California, USA.</title>
        <authorList>
            <person name="Conklin K.Y."/>
            <person name="Stancheva R."/>
            <person name="Otten T.G."/>
            <person name="Fadness R."/>
            <person name="Boyer G.L."/>
            <person name="Read B."/>
            <person name="Zhang X."/>
            <person name="Sheath R.G."/>
        </authorList>
    </citation>
    <scope>NUCLEOTIDE SEQUENCE [LARGE SCALE GENOMIC DNA]</scope>
    <source>
        <strain evidence="1 2">PTRS2</strain>
    </source>
</reference>
<dbReference type="EMBL" id="JBBLXS010000321">
    <property type="protein sequence ID" value="MEK0187227.1"/>
    <property type="molecule type" value="Genomic_DNA"/>
</dbReference>
<sequence>MMTRLDKVRQLQDIFIARATGGDRSDREYSKLRLELLRDSAIRATGKI</sequence>
<gene>
    <name evidence="1" type="ORF">WMG39_20575</name>
</gene>
<protein>
    <submittedName>
        <fullName evidence="1">Uncharacterized protein</fullName>
    </submittedName>
</protein>
<accession>A0ABU8YS09</accession>
<comment type="caution">
    <text evidence="1">The sequence shown here is derived from an EMBL/GenBank/DDBJ whole genome shotgun (WGS) entry which is preliminary data.</text>
</comment>
<keyword evidence="2" id="KW-1185">Reference proteome</keyword>